<dbReference type="AlphaFoldDB" id="A0A199W121"/>
<evidence type="ECO:0000313" key="2">
    <source>
        <dbReference type="Proteomes" id="UP000092600"/>
    </source>
</evidence>
<evidence type="ECO:0000313" key="1">
    <source>
        <dbReference type="EMBL" id="OAY82913.1"/>
    </source>
</evidence>
<protein>
    <submittedName>
        <fullName evidence="1">Uncharacterized protein</fullName>
    </submittedName>
</protein>
<name>A0A199W121_ANACO</name>
<dbReference type="EMBL" id="LSRQ01000422">
    <property type="protein sequence ID" value="OAY82913.1"/>
    <property type="molecule type" value="Genomic_DNA"/>
</dbReference>
<comment type="caution">
    <text evidence="1">The sequence shown here is derived from an EMBL/GenBank/DDBJ whole genome shotgun (WGS) entry which is preliminary data.</text>
</comment>
<sequence>MRPLCVHAFASRVATWTLRLHPSDVGKC</sequence>
<dbReference type="Proteomes" id="UP000092600">
    <property type="component" value="Unassembled WGS sequence"/>
</dbReference>
<gene>
    <name evidence="1" type="ORF">ACMD2_24296</name>
</gene>
<proteinExistence type="predicted"/>
<accession>A0A199W121</accession>
<organism evidence="1 2">
    <name type="scientific">Ananas comosus</name>
    <name type="common">Pineapple</name>
    <name type="synonym">Ananas ananas</name>
    <dbReference type="NCBI Taxonomy" id="4615"/>
    <lineage>
        <taxon>Eukaryota</taxon>
        <taxon>Viridiplantae</taxon>
        <taxon>Streptophyta</taxon>
        <taxon>Embryophyta</taxon>
        <taxon>Tracheophyta</taxon>
        <taxon>Spermatophyta</taxon>
        <taxon>Magnoliopsida</taxon>
        <taxon>Liliopsida</taxon>
        <taxon>Poales</taxon>
        <taxon>Bromeliaceae</taxon>
        <taxon>Bromelioideae</taxon>
        <taxon>Ananas</taxon>
    </lineage>
</organism>
<reference evidence="1 2" key="1">
    <citation type="journal article" date="2016" name="DNA Res.">
        <title>The draft genome of MD-2 pineapple using hybrid error correction of long reads.</title>
        <authorList>
            <person name="Redwan R.M."/>
            <person name="Saidin A."/>
            <person name="Kumar S.V."/>
        </authorList>
    </citation>
    <scope>NUCLEOTIDE SEQUENCE [LARGE SCALE GENOMIC DNA]</scope>
    <source>
        <strain evidence="2">cv. MD2</strain>
        <tissue evidence="1">Leaf</tissue>
    </source>
</reference>